<organism evidence="1 2">
    <name type="scientific">Ilyodon furcidens</name>
    <name type="common">goldbreast splitfin</name>
    <dbReference type="NCBI Taxonomy" id="33524"/>
    <lineage>
        <taxon>Eukaryota</taxon>
        <taxon>Metazoa</taxon>
        <taxon>Chordata</taxon>
        <taxon>Craniata</taxon>
        <taxon>Vertebrata</taxon>
        <taxon>Euteleostomi</taxon>
        <taxon>Actinopterygii</taxon>
        <taxon>Neopterygii</taxon>
        <taxon>Teleostei</taxon>
        <taxon>Neoteleostei</taxon>
        <taxon>Acanthomorphata</taxon>
        <taxon>Ovalentaria</taxon>
        <taxon>Atherinomorphae</taxon>
        <taxon>Cyprinodontiformes</taxon>
        <taxon>Goodeidae</taxon>
        <taxon>Ilyodon</taxon>
    </lineage>
</organism>
<dbReference type="EMBL" id="JAHRIQ010029039">
    <property type="protein sequence ID" value="MEQ2230878.1"/>
    <property type="molecule type" value="Genomic_DNA"/>
</dbReference>
<comment type="caution">
    <text evidence="1">The sequence shown here is derived from an EMBL/GenBank/DDBJ whole genome shotgun (WGS) entry which is preliminary data.</text>
</comment>
<reference evidence="1 2" key="1">
    <citation type="submission" date="2021-06" db="EMBL/GenBank/DDBJ databases">
        <authorList>
            <person name="Palmer J.M."/>
        </authorList>
    </citation>
    <scope>NUCLEOTIDE SEQUENCE [LARGE SCALE GENOMIC DNA]</scope>
    <source>
        <strain evidence="2">if_2019</strain>
        <tissue evidence="1">Muscle</tissue>
    </source>
</reference>
<protein>
    <submittedName>
        <fullName evidence="1">Uncharacterized protein</fullName>
    </submittedName>
</protein>
<keyword evidence="2" id="KW-1185">Reference proteome</keyword>
<sequence length="99" mass="11438">LISIVTLYPHIYLQVIAKDQEAVLSQSNWGKMVQKLSQFGIRTGTFNCSNDNRSQTVQGQSQILMWLRHEAELKRERRVVFGSSSIVSVSQERSWRVEK</sequence>
<evidence type="ECO:0000313" key="1">
    <source>
        <dbReference type="EMBL" id="MEQ2230878.1"/>
    </source>
</evidence>
<dbReference type="InterPro" id="IPR042494">
    <property type="entry name" value="RNF103"/>
</dbReference>
<evidence type="ECO:0000313" key="2">
    <source>
        <dbReference type="Proteomes" id="UP001482620"/>
    </source>
</evidence>
<gene>
    <name evidence="1" type="ORF">ILYODFUR_033787</name>
</gene>
<dbReference type="PANTHER" id="PTHR15302">
    <property type="entry name" value="E3 UBIQUITIN-PROTEIN LIGASE RNF103"/>
    <property type="match status" value="1"/>
</dbReference>
<dbReference type="PANTHER" id="PTHR15302:SF0">
    <property type="entry name" value="E3 UBIQUITIN-PROTEIN LIGASE RNF103"/>
    <property type="match status" value="1"/>
</dbReference>
<dbReference type="Proteomes" id="UP001482620">
    <property type="component" value="Unassembled WGS sequence"/>
</dbReference>
<feature type="non-terminal residue" evidence="1">
    <location>
        <position position="1"/>
    </location>
</feature>
<accession>A0ABV0TG88</accession>
<name>A0ABV0TG88_9TELE</name>
<proteinExistence type="predicted"/>